<accession>A0A8X6NGM5</accession>
<reference evidence="1" key="1">
    <citation type="submission" date="2020-08" db="EMBL/GenBank/DDBJ databases">
        <title>Multicomponent nature underlies the extraordinary mechanical properties of spider dragline silk.</title>
        <authorList>
            <person name="Kono N."/>
            <person name="Nakamura H."/>
            <person name="Mori M."/>
            <person name="Yoshida Y."/>
            <person name="Ohtoshi R."/>
            <person name="Malay A.D."/>
            <person name="Moran D.A.P."/>
            <person name="Tomita M."/>
            <person name="Numata K."/>
            <person name="Arakawa K."/>
        </authorList>
    </citation>
    <scope>NUCLEOTIDE SEQUENCE</scope>
</reference>
<gene>
    <name evidence="1" type="ORF">NPIL_469841</name>
</gene>
<dbReference type="AlphaFoldDB" id="A0A8X6NGM5"/>
<sequence>MHKFYSCHHRPGSERREMREYFRMRSISNRSAVRLALTEREKKNDFIFPPYTMLKRSFTRIGLDDSSRYYKGAREKIAFHHQQQKNK</sequence>
<protein>
    <submittedName>
        <fullName evidence="1">Uncharacterized protein</fullName>
    </submittedName>
</protein>
<evidence type="ECO:0000313" key="1">
    <source>
        <dbReference type="EMBL" id="GFT12438.1"/>
    </source>
</evidence>
<comment type="caution">
    <text evidence="1">The sequence shown here is derived from an EMBL/GenBank/DDBJ whole genome shotgun (WGS) entry which is preliminary data.</text>
</comment>
<organism evidence="1 2">
    <name type="scientific">Nephila pilipes</name>
    <name type="common">Giant wood spider</name>
    <name type="synonym">Nephila maculata</name>
    <dbReference type="NCBI Taxonomy" id="299642"/>
    <lineage>
        <taxon>Eukaryota</taxon>
        <taxon>Metazoa</taxon>
        <taxon>Ecdysozoa</taxon>
        <taxon>Arthropoda</taxon>
        <taxon>Chelicerata</taxon>
        <taxon>Arachnida</taxon>
        <taxon>Araneae</taxon>
        <taxon>Araneomorphae</taxon>
        <taxon>Entelegynae</taxon>
        <taxon>Araneoidea</taxon>
        <taxon>Nephilidae</taxon>
        <taxon>Nephila</taxon>
    </lineage>
</organism>
<dbReference type="EMBL" id="BMAW01104111">
    <property type="protein sequence ID" value="GFT12438.1"/>
    <property type="molecule type" value="Genomic_DNA"/>
</dbReference>
<dbReference type="Proteomes" id="UP000887013">
    <property type="component" value="Unassembled WGS sequence"/>
</dbReference>
<name>A0A8X6NGM5_NEPPI</name>
<evidence type="ECO:0000313" key="2">
    <source>
        <dbReference type="Proteomes" id="UP000887013"/>
    </source>
</evidence>
<keyword evidence="2" id="KW-1185">Reference proteome</keyword>
<proteinExistence type="predicted"/>